<keyword evidence="2" id="KW-0472">Membrane</keyword>
<dbReference type="PANTHER" id="PTHR45725">
    <property type="entry name" value="FORMIN HOMOLOGY 2 FAMILY MEMBER"/>
    <property type="match status" value="1"/>
</dbReference>
<protein>
    <submittedName>
        <fullName evidence="3">Uncharacterized protein</fullName>
    </submittedName>
</protein>
<dbReference type="InterPro" id="IPR051425">
    <property type="entry name" value="Formin_Homology"/>
</dbReference>
<organism evidence="3 4">
    <name type="scientific">Streptomyces andamanensis</name>
    <dbReference type="NCBI Taxonomy" id="1565035"/>
    <lineage>
        <taxon>Bacteria</taxon>
        <taxon>Bacillati</taxon>
        <taxon>Actinomycetota</taxon>
        <taxon>Actinomycetes</taxon>
        <taxon>Kitasatosporales</taxon>
        <taxon>Streptomycetaceae</taxon>
        <taxon>Streptomyces</taxon>
    </lineage>
</organism>
<keyword evidence="2" id="KW-1133">Transmembrane helix</keyword>
<dbReference type="RefSeq" id="WP_381739894.1">
    <property type="nucleotide sequence ID" value="NZ_JBHSDP010000015.1"/>
</dbReference>
<dbReference type="PANTHER" id="PTHR45725:SF1">
    <property type="entry name" value="DISHEVELLED ASSOCIATED ACTIVATOR OF MORPHOGENESIS, ISOFORM D"/>
    <property type="match status" value="1"/>
</dbReference>
<reference evidence="4" key="1">
    <citation type="journal article" date="2019" name="Int. J. Syst. Evol. Microbiol.">
        <title>The Global Catalogue of Microorganisms (GCM) 10K type strain sequencing project: providing services to taxonomists for standard genome sequencing and annotation.</title>
        <authorList>
            <consortium name="The Broad Institute Genomics Platform"/>
            <consortium name="The Broad Institute Genome Sequencing Center for Infectious Disease"/>
            <person name="Wu L."/>
            <person name="Ma J."/>
        </authorList>
    </citation>
    <scope>NUCLEOTIDE SEQUENCE [LARGE SCALE GENOMIC DNA]</scope>
    <source>
        <strain evidence="4">PCU 347</strain>
    </source>
</reference>
<feature type="compositionally biased region" description="Basic and acidic residues" evidence="1">
    <location>
        <begin position="320"/>
        <end position="355"/>
    </location>
</feature>
<evidence type="ECO:0000313" key="4">
    <source>
        <dbReference type="Proteomes" id="UP001595824"/>
    </source>
</evidence>
<keyword evidence="2" id="KW-0812">Transmembrane</keyword>
<evidence type="ECO:0000256" key="1">
    <source>
        <dbReference type="SAM" id="MobiDB-lite"/>
    </source>
</evidence>
<feature type="compositionally biased region" description="Low complexity" evidence="1">
    <location>
        <begin position="374"/>
        <end position="390"/>
    </location>
</feature>
<feature type="region of interest" description="Disordered" evidence="1">
    <location>
        <begin position="308"/>
        <end position="510"/>
    </location>
</feature>
<dbReference type="EMBL" id="JBHSDP010000015">
    <property type="protein sequence ID" value="MFC4329407.1"/>
    <property type="molecule type" value="Genomic_DNA"/>
</dbReference>
<comment type="caution">
    <text evidence="3">The sequence shown here is derived from an EMBL/GenBank/DDBJ whole genome shotgun (WGS) entry which is preliminary data.</text>
</comment>
<evidence type="ECO:0000313" key="3">
    <source>
        <dbReference type="EMBL" id="MFC4329407.1"/>
    </source>
</evidence>
<feature type="compositionally biased region" description="Pro residues" evidence="1">
    <location>
        <begin position="438"/>
        <end position="454"/>
    </location>
</feature>
<feature type="transmembrane region" description="Helical" evidence="2">
    <location>
        <begin position="713"/>
        <end position="734"/>
    </location>
</feature>
<proteinExistence type="predicted"/>
<gene>
    <name evidence="3" type="ORF">ACFPC0_16700</name>
</gene>
<feature type="compositionally biased region" description="Pro residues" evidence="1">
    <location>
        <begin position="474"/>
        <end position="486"/>
    </location>
</feature>
<sequence>MSDFQDRDAVHQVVFRWDGNHGRQGTGMNAVARSCSPERAAELGRELGPLLWMSGAAARPSVVRTVSSDGHVMLVQRWPTTDPGGRPSTVSHVLVGPPGTLKTRQCLGLAHGGWSTREQAERASGHKSVVDAAELNDLAIARLPDMLGGLPEVRHALTQITAELLRDPTQRVSLLLEERTPIAWPDRAAVPLVYLGLFLLFGSWLGHEWTFATYDTTDTHPLRLTAVPRWETDTGGSGPLARVMGRRPDDPHFGHEAAAQLVKYLLAHPDGPPGVPHLLDDLPDGRSLDWPLRRAHLRDILDSRLVAPRPAPRSVPPARLEPRERDARTEGNARDDRDERDGRDDRDERHGRGDRSGGTGRVPRDGAIGEADRPAPAAPAAPTAPAGPAAEPDRFGRTGWVGGRAPTALPGQAGPGPAGSGPARPGPTGSGPAGHPGSAPPPSSPPSPPLPTRPPGQTAAGHFEAHPPASYHPTYPPGPAPAPAPAPGSAATRPPVPGDGPAPGGAGVPAAQGASYLSQVLRDRRPGDDQWRDTLASALREQPDEFLLDELRFGELPQSSLGLLLTELGKPRRWKKRREEMHHQLCVEALDKNLYFGPQGPGAEEISLVEMTERAVAVFHWAVAPWARDVRYFQDLQRLLHTMDHAQGIALGNWLSGAFLKPRGHPVPDLPPALWQQVLGDVLQRDSPAGTQARLPSRETEGGAAPPSRLASWVLWAIAGTFAAFIGLVVLLAVG</sequence>
<evidence type="ECO:0000256" key="2">
    <source>
        <dbReference type="SAM" id="Phobius"/>
    </source>
</evidence>
<dbReference type="Proteomes" id="UP001595824">
    <property type="component" value="Unassembled WGS sequence"/>
</dbReference>
<keyword evidence="4" id="KW-1185">Reference proteome</keyword>
<name>A0ABV8TFF1_9ACTN</name>
<accession>A0ABV8TFF1</accession>